<dbReference type="GO" id="GO:0045739">
    <property type="term" value="P:positive regulation of DNA repair"/>
    <property type="evidence" value="ECO:0007669"/>
    <property type="project" value="TreeGrafter"/>
</dbReference>
<dbReference type="GO" id="GO:0070530">
    <property type="term" value="F:K63-linked polyubiquitin modification-dependent protein binding"/>
    <property type="evidence" value="ECO:0007669"/>
    <property type="project" value="InterPro"/>
</dbReference>
<reference evidence="2 3" key="1">
    <citation type="journal article" date="2021" name="Sci. Rep.">
        <title>Chromosome anchoring in Senegalese sole (Solea senegalensis) reveals sex-associated markers and genome rearrangements in flatfish.</title>
        <authorList>
            <person name="Guerrero-Cozar I."/>
            <person name="Gomez-Garrido J."/>
            <person name="Berbel C."/>
            <person name="Martinez-Blanch J.F."/>
            <person name="Alioto T."/>
            <person name="Claros M.G."/>
            <person name="Gagnaire P.A."/>
            <person name="Manchado M."/>
        </authorList>
    </citation>
    <scope>NUCLEOTIDE SEQUENCE [LARGE SCALE GENOMIC DNA]</scope>
    <source>
        <strain evidence="2">Sse05_10M</strain>
    </source>
</reference>
<dbReference type="GO" id="GO:0006302">
    <property type="term" value="P:double-strand break repair"/>
    <property type="evidence" value="ECO:0007669"/>
    <property type="project" value="InterPro"/>
</dbReference>
<dbReference type="GO" id="GO:0042393">
    <property type="term" value="F:histone binding"/>
    <property type="evidence" value="ECO:0007669"/>
    <property type="project" value="TreeGrafter"/>
</dbReference>
<dbReference type="InterPro" id="IPR038868">
    <property type="entry name" value="RAP80"/>
</dbReference>
<evidence type="ECO:0000256" key="1">
    <source>
        <dbReference type="SAM" id="MobiDB-lite"/>
    </source>
</evidence>
<feature type="region of interest" description="Disordered" evidence="1">
    <location>
        <begin position="1"/>
        <end position="21"/>
    </location>
</feature>
<feature type="compositionally biased region" description="Acidic residues" evidence="1">
    <location>
        <begin position="560"/>
        <end position="570"/>
    </location>
</feature>
<protein>
    <recommendedName>
        <fullName evidence="4">Ubiquitin interaction motif-containing protein 1</fullName>
    </recommendedName>
</protein>
<proteinExistence type="predicted"/>
<gene>
    <name evidence="2" type="ORF">JOB18_034270</name>
</gene>
<dbReference type="PANTHER" id="PTHR15932">
    <property type="entry name" value="UBIQUITIN INTERACTION MOTIF-CONTAINING PROTEIN 1"/>
    <property type="match status" value="1"/>
</dbReference>
<feature type="compositionally biased region" description="Polar residues" evidence="1">
    <location>
        <begin position="338"/>
        <end position="359"/>
    </location>
</feature>
<feature type="region of interest" description="Disordered" evidence="1">
    <location>
        <begin position="227"/>
        <end position="359"/>
    </location>
</feature>
<feature type="compositionally biased region" description="Basic and acidic residues" evidence="1">
    <location>
        <begin position="649"/>
        <end position="662"/>
    </location>
</feature>
<feature type="region of interest" description="Disordered" evidence="1">
    <location>
        <begin position="139"/>
        <end position="170"/>
    </location>
</feature>
<feature type="compositionally biased region" description="Pro residues" evidence="1">
    <location>
        <begin position="516"/>
        <end position="531"/>
    </location>
</feature>
<accession>A0AAV6SI18</accession>
<dbReference type="EMBL" id="JAGKHQ010000005">
    <property type="protein sequence ID" value="KAG7516548.1"/>
    <property type="molecule type" value="Genomic_DNA"/>
</dbReference>
<organism evidence="2 3">
    <name type="scientific">Solea senegalensis</name>
    <name type="common">Senegalese sole</name>
    <dbReference type="NCBI Taxonomy" id="28829"/>
    <lineage>
        <taxon>Eukaryota</taxon>
        <taxon>Metazoa</taxon>
        <taxon>Chordata</taxon>
        <taxon>Craniata</taxon>
        <taxon>Vertebrata</taxon>
        <taxon>Euteleostomi</taxon>
        <taxon>Actinopterygii</taxon>
        <taxon>Neopterygii</taxon>
        <taxon>Teleostei</taxon>
        <taxon>Neoteleostei</taxon>
        <taxon>Acanthomorphata</taxon>
        <taxon>Carangaria</taxon>
        <taxon>Pleuronectiformes</taxon>
        <taxon>Pleuronectoidei</taxon>
        <taxon>Soleidae</taxon>
        <taxon>Solea</taxon>
    </lineage>
</organism>
<name>A0AAV6SI18_SOLSE</name>
<evidence type="ECO:0000313" key="2">
    <source>
        <dbReference type="EMBL" id="KAG7516548.1"/>
    </source>
</evidence>
<dbReference type="AlphaFoldDB" id="A0AAV6SI18"/>
<dbReference type="Proteomes" id="UP000693946">
    <property type="component" value="Linkage Group LG13"/>
</dbReference>
<comment type="caution">
    <text evidence="2">The sequence shown here is derived from an EMBL/GenBank/DDBJ whole genome shotgun (WGS) entry which is preliminary data.</text>
</comment>
<feature type="compositionally biased region" description="Low complexity" evidence="1">
    <location>
        <begin position="158"/>
        <end position="170"/>
    </location>
</feature>
<feature type="compositionally biased region" description="Polar residues" evidence="1">
    <location>
        <begin position="294"/>
        <end position="306"/>
    </location>
</feature>
<feature type="compositionally biased region" description="Basic residues" evidence="1">
    <location>
        <begin position="545"/>
        <end position="554"/>
    </location>
</feature>
<dbReference type="GO" id="GO:0070531">
    <property type="term" value="C:BRCA1-A complex"/>
    <property type="evidence" value="ECO:0007669"/>
    <property type="project" value="InterPro"/>
</dbReference>
<feature type="compositionally biased region" description="Basic and acidic residues" evidence="1">
    <location>
        <begin position="315"/>
        <end position="337"/>
    </location>
</feature>
<keyword evidence="3" id="KW-1185">Reference proteome</keyword>
<feature type="compositionally biased region" description="Polar residues" evidence="1">
    <location>
        <begin position="274"/>
        <end position="284"/>
    </location>
</feature>
<sequence length="835" mass="91740">MTEEEMMKLAVRLSEQEASDTARRLQQEEEAVMKAIQESMVDQTSSQSRSLLTDGDTTVSLSSQRKCLRWSRRRTTTTNLNQELISTAKNRRKKKEGGVSMEGAEITQLTDDSPQLAHDSIGVAVDSLKVADDSLKVANDSPQVTDDSPQLADDSPQLADDSPLLADDSPLLADNSAQVSPLRNSPTFPASGCRVAVHVPRLSQNLLESCRTSGFVLFSQKSCSSSQITVQPKSPKFPRSPGETALCPNSPAFSETEPGNDGETQLSPEYLKSPTFSGNMQREMSSQQSQRQSPVRTTSCSLSPNSPVFPGSPRKTSEMDQEETHGQISSHAKDETTSHCLTQHSSTDPDGGICSNTSGHAQDVMESLRDKKAGEMELTSDMTLVWSDQDDDVITPTGYESPVFPEEWSVGQTRVNAADLNHRCPTGCPTGGPVKTGSDGSIVCQQQLSTTERELQPISSERAGPVGPTVHYYWGIPFCPRGLDPDSYTQVIITQMDVYTQTLKHSQRTLLRKAPWGPPILPPPQKSPSPESPAETAPEHNNVNARRRLRRRHKQQSDAVDTEEETEGQVDGDVCAETQMNNDDSDSTQDLTALTDAAAQLTPGRVDPPEVVMMVTDDSPQQEETDADYPSSEKMEGDADDVSPYVMNEKAELERAESERSTSPEPEAPVVFPQSSDTNVDCPMCQGSFSVTKIELHAAYCDGDVQVCLKPRRKRPRRGNRAETDETSGGRKQEKCYICHKVFPLRDYSRHTELCIHQCNTHTTGKLLSALEQTESRRSESRASGSTLHSHDVIDLRFDEDDRRGRSLLSSFIHKGSGLSLSSNTITGELTFDLW</sequence>
<evidence type="ECO:0008006" key="4">
    <source>
        <dbReference type="Google" id="ProtNLM"/>
    </source>
</evidence>
<feature type="region of interest" description="Disordered" evidence="1">
    <location>
        <begin position="513"/>
        <end position="589"/>
    </location>
</feature>
<feature type="region of interest" description="Disordered" evidence="1">
    <location>
        <begin position="618"/>
        <end position="675"/>
    </location>
</feature>
<dbReference type="PANTHER" id="PTHR15932:SF2">
    <property type="entry name" value="BRCA1-A COMPLEX SUBUNIT RAP80"/>
    <property type="match status" value="1"/>
</dbReference>
<evidence type="ECO:0000313" key="3">
    <source>
        <dbReference type="Proteomes" id="UP000693946"/>
    </source>
</evidence>